<accession>A0A6J7PB22</accession>
<dbReference type="PANTHER" id="PTHR42708">
    <property type="entry name" value="ATP/GTP-BINDING PROTEIN-RELATED"/>
    <property type="match status" value="1"/>
</dbReference>
<dbReference type="PANTHER" id="PTHR42708:SF1">
    <property type="entry name" value="GLIDING MOTILITY PROTEIN MGLA"/>
    <property type="match status" value="1"/>
</dbReference>
<organism evidence="1">
    <name type="scientific">freshwater metagenome</name>
    <dbReference type="NCBI Taxonomy" id="449393"/>
    <lineage>
        <taxon>unclassified sequences</taxon>
        <taxon>metagenomes</taxon>
        <taxon>ecological metagenomes</taxon>
    </lineage>
</organism>
<proteinExistence type="predicted"/>
<dbReference type="AlphaFoldDB" id="A0A6J7PB22"/>
<dbReference type="InterPro" id="IPR052705">
    <property type="entry name" value="Gliding_Motility_GTPase"/>
</dbReference>
<evidence type="ECO:0000313" key="1">
    <source>
        <dbReference type="EMBL" id="CAB5002567.1"/>
    </source>
</evidence>
<dbReference type="EMBL" id="CAFBOS010000106">
    <property type="protein sequence ID" value="CAB5002567.1"/>
    <property type="molecule type" value="Genomic_DNA"/>
</dbReference>
<protein>
    <submittedName>
        <fullName evidence="1">Unannotated protein</fullName>
    </submittedName>
</protein>
<reference evidence="1" key="1">
    <citation type="submission" date="2020-05" db="EMBL/GenBank/DDBJ databases">
        <authorList>
            <person name="Chiriac C."/>
            <person name="Salcher M."/>
            <person name="Ghai R."/>
            <person name="Kavagutti S V."/>
        </authorList>
    </citation>
    <scope>NUCLEOTIDE SEQUENCE</scope>
</reference>
<sequence length="67" mass="7307">MVVSLALAAMGCGRITIDRSPILYLCGTPGQDRFRFMWDHLAIGALRCVVLTLLDAGLQRAMARSGR</sequence>
<gene>
    <name evidence="1" type="ORF">UFOPK3967_01719</name>
</gene>
<name>A0A6J7PB22_9ZZZZ</name>